<dbReference type="EMBL" id="ML119720">
    <property type="protein sequence ID" value="RPA77835.1"/>
    <property type="molecule type" value="Genomic_DNA"/>
</dbReference>
<dbReference type="STRING" id="1160509.A0A3N4HVK7"/>
<protein>
    <recommendedName>
        <fullName evidence="3">Sucraseferredoxin-like protein</fullName>
    </recommendedName>
</protein>
<evidence type="ECO:0000313" key="1">
    <source>
        <dbReference type="EMBL" id="RPA77835.1"/>
    </source>
</evidence>
<dbReference type="OrthoDB" id="10253744at2759"/>
<dbReference type="InterPro" id="IPR036249">
    <property type="entry name" value="Thioredoxin-like_sf"/>
</dbReference>
<keyword evidence="2" id="KW-1185">Reference proteome</keyword>
<proteinExistence type="predicted"/>
<evidence type="ECO:0000313" key="2">
    <source>
        <dbReference type="Proteomes" id="UP000275078"/>
    </source>
</evidence>
<dbReference type="Pfam" id="PF06999">
    <property type="entry name" value="Suc_Fer-like"/>
    <property type="match status" value="1"/>
</dbReference>
<dbReference type="Gene3D" id="3.40.30.10">
    <property type="entry name" value="Glutaredoxin"/>
    <property type="match status" value="1"/>
</dbReference>
<dbReference type="PANTHER" id="PTHR31902:SF14">
    <property type="entry name" value="ACTIN PATCHES DISTAL PROTEIN 1"/>
    <property type="match status" value="1"/>
</dbReference>
<dbReference type="InterPro" id="IPR009737">
    <property type="entry name" value="Aim32/Apd1-like"/>
</dbReference>
<dbReference type="Proteomes" id="UP000275078">
    <property type="component" value="Unassembled WGS sequence"/>
</dbReference>
<gene>
    <name evidence="1" type="ORF">BJ508DRAFT_329846</name>
</gene>
<accession>A0A3N4HVK7</accession>
<reference evidence="1 2" key="1">
    <citation type="journal article" date="2018" name="Nat. Ecol. Evol.">
        <title>Pezizomycetes genomes reveal the molecular basis of ectomycorrhizal truffle lifestyle.</title>
        <authorList>
            <person name="Murat C."/>
            <person name="Payen T."/>
            <person name="Noel B."/>
            <person name="Kuo A."/>
            <person name="Morin E."/>
            <person name="Chen J."/>
            <person name="Kohler A."/>
            <person name="Krizsan K."/>
            <person name="Balestrini R."/>
            <person name="Da Silva C."/>
            <person name="Montanini B."/>
            <person name="Hainaut M."/>
            <person name="Levati E."/>
            <person name="Barry K.W."/>
            <person name="Belfiori B."/>
            <person name="Cichocki N."/>
            <person name="Clum A."/>
            <person name="Dockter R.B."/>
            <person name="Fauchery L."/>
            <person name="Guy J."/>
            <person name="Iotti M."/>
            <person name="Le Tacon F."/>
            <person name="Lindquist E.A."/>
            <person name="Lipzen A."/>
            <person name="Malagnac F."/>
            <person name="Mello A."/>
            <person name="Molinier V."/>
            <person name="Miyauchi S."/>
            <person name="Poulain J."/>
            <person name="Riccioni C."/>
            <person name="Rubini A."/>
            <person name="Sitrit Y."/>
            <person name="Splivallo R."/>
            <person name="Traeger S."/>
            <person name="Wang M."/>
            <person name="Zifcakova L."/>
            <person name="Wipf D."/>
            <person name="Zambonelli A."/>
            <person name="Paolocci F."/>
            <person name="Nowrousian M."/>
            <person name="Ottonello S."/>
            <person name="Baldrian P."/>
            <person name="Spatafora J.W."/>
            <person name="Henrissat B."/>
            <person name="Nagy L.G."/>
            <person name="Aury J.M."/>
            <person name="Wincker P."/>
            <person name="Grigoriev I.V."/>
            <person name="Bonfante P."/>
            <person name="Martin F.M."/>
        </authorList>
    </citation>
    <scope>NUCLEOTIDE SEQUENCE [LARGE SCALE GENOMIC DNA]</scope>
    <source>
        <strain evidence="1 2">RN42</strain>
    </source>
</reference>
<dbReference type="CDD" id="cd03062">
    <property type="entry name" value="TRX_Fd_Sucrase"/>
    <property type="match status" value="1"/>
</dbReference>
<dbReference type="AlphaFoldDB" id="A0A3N4HVK7"/>
<dbReference type="SUPFAM" id="SSF52833">
    <property type="entry name" value="Thioredoxin-like"/>
    <property type="match status" value="1"/>
</dbReference>
<dbReference type="PANTHER" id="PTHR31902">
    <property type="entry name" value="ACTIN PATCHES DISTAL PROTEIN 1"/>
    <property type="match status" value="1"/>
</dbReference>
<evidence type="ECO:0008006" key="3">
    <source>
        <dbReference type="Google" id="ProtNLM"/>
    </source>
</evidence>
<sequence>MAGLFNKLTSIVGLKSAEPQLPPVTDLLPPAPEECLSECSSCPDYPRSFWKAGVERDTPLYGGVKKWDLHVLVATGRDNWMHDVEEEGGVLTAVGKAIEASGMKIKLSACNLPLPPHDHDDPNPPTSLLFLPSWIHVSPHPLHLPPTPPTPPIPSYPPLPTPISITPIPQKTLILLCSHTKRDARCGISAPILRQQFAKHLGRDYRDLHDGREGGAKVVYINHVGGHKFAGNVIIYGQNAAPVPSLSDRQKTEAEVQGEEAKLEQVDRSGQYCIWYARVLPAHCEAIVKYTVGEGRVIVGDTGKDLKEAKEGERGVEVRAGWRAGVGGRW</sequence>
<organism evidence="1 2">
    <name type="scientific">Ascobolus immersus RN42</name>
    <dbReference type="NCBI Taxonomy" id="1160509"/>
    <lineage>
        <taxon>Eukaryota</taxon>
        <taxon>Fungi</taxon>
        <taxon>Dikarya</taxon>
        <taxon>Ascomycota</taxon>
        <taxon>Pezizomycotina</taxon>
        <taxon>Pezizomycetes</taxon>
        <taxon>Pezizales</taxon>
        <taxon>Ascobolaceae</taxon>
        <taxon>Ascobolus</taxon>
    </lineage>
</organism>
<name>A0A3N4HVK7_ASCIM</name>